<dbReference type="Gene3D" id="3.40.50.150">
    <property type="entry name" value="Vaccinia Virus protein VP39"/>
    <property type="match status" value="1"/>
</dbReference>
<evidence type="ECO:0000259" key="1">
    <source>
        <dbReference type="Pfam" id="PF05430"/>
    </source>
</evidence>
<dbReference type="PANTHER" id="PTHR39963">
    <property type="entry name" value="SLL0983 PROTEIN"/>
    <property type="match status" value="1"/>
</dbReference>
<organism evidence="2 3">
    <name type="scientific">Leptospira biflexa serovar Patoc (strain Patoc 1 / ATCC 23582 / Paris)</name>
    <dbReference type="NCBI Taxonomy" id="456481"/>
    <lineage>
        <taxon>Bacteria</taxon>
        <taxon>Pseudomonadati</taxon>
        <taxon>Spirochaetota</taxon>
        <taxon>Spirochaetia</taxon>
        <taxon>Leptospirales</taxon>
        <taxon>Leptospiraceae</taxon>
        <taxon>Leptospira</taxon>
    </lineage>
</organism>
<dbReference type="GO" id="GO:0016645">
    <property type="term" value="F:oxidoreductase activity, acting on the CH-NH group of donors"/>
    <property type="evidence" value="ECO:0007669"/>
    <property type="project" value="InterPro"/>
</dbReference>
<evidence type="ECO:0000313" key="2">
    <source>
        <dbReference type="EMBL" id="ABZ97066.1"/>
    </source>
</evidence>
<dbReference type="NCBIfam" id="NF033855">
    <property type="entry name" value="tRNA_MNMC2"/>
    <property type="match status" value="1"/>
</dbReference>
<dbReference type="AlphaFoldDB" id="B0SMC2"/>
<dbReference type="InterPro" id="IPR029063">
    <property type="entry name" value="SAM-dependent_MTases_sf"/>
</dbReference>
<dbReference type="BioCyc" id="LBIF456481:LEPBI_RS04620-MONOMER"/>
<accession>B0SMC2</accession>
<feature type="domain" description="MnmC-like methyltransferase" evidence="1">
    <location>
        <begin position="189"/>
        <end position="287"/>
    </location>
</feature>
<dbReference type="EMBL" id="CP000786">
    <property type="protein sequence ID" value="ABZ97066.1"/>
    <property type="molecule type" value="Genomic_DNA"/>
</dbReference>
<sequence length="289" mass="33467">MRHNKFAKKGVRISFFPLVKRESVSLPSPFHHLGIWEVRSRSMDPMRTEAKIVLQEGVPVSLHYDDVYFSKEGGWEESKYVFLEGNRIPEAFSKKEISQIQIGELGFGTGLNFFVTLDHWQRINDPPSVHFVSLEGFPLPSEILHSLNLSFPGKPLWTEALQESYTEQRKRWNLDANDMIWKVQIPHQKSPNPQTTFTLTLYLGDVLECLELFPKIDFWYLDGFSPNKNPNMWSPETLSQIRIHSKKGTRFSTFTAAGFIRRNLESLGFFVQKQKGFGKKREMLTGVLL</sequence>
<name>B0SMC2_LEPBP</name>
<dbReference type="Proteomes" id="UP000001847">
    <property type="component" value="Chromosome I"/>
</dbReference>
<dbReference type="HOGENOM" id="CLU_061971_2_0_12"/>
<dbReference type="PANTHER" id="PTHR39963:SF1">
    <property type="entry name" value="MNMC-LIKE METHYLTRANSFERASE DOMAIN-CONTAINING PROTEIN"/>
    <property type="match status" value="1"/>
</dbReference>
<proteinExistence type="predicted"/>
<evidence type="ECO:0000313" key="3">
    <source>
        <dbReference type="Proteomes" id="UP000001847"/>
    </source>
</evidence>
<gene>
    <name evidence="2" type="ordered locus">LEPBI_I0942</name>
</gene>
<dbReference type="STRING" id="456481.LEPBI_I0942"/>
<dbReference type="OrthoDB" id="9786494at2"/>
<dbReference type="GO" id="GO:0004808">
    <property type="term" value="F:tRNA (5-methylaminomethyl-2-thiouridylate)(34)-methyltransferase activity"/>
    <property type="evidence" value="ECO:0007669"/>
    <property type="project" value="InterPro"/>
</dbReference>
<dbReference type="RefSeq" id="WP_012387949.1">
    <property type="nucleotide sequence ID" value="NC_010602.1"/>
</dbReference>
<reference evidence="2 3" key="1">
    <citation type="journal article" date="2008" name="PLoS ONE">
        <title>Genome sequence of the saprophyte Leptospira biflexa provides insights into the evolution of Leptospira and the pathogenesis of leptospirosis.</title>
        <authorList>
            <person name="Picardeau M."/>
            <person name="Bulach D.M."/>
            <person name="Bouchier C."/>
            <person name="Zuerner R.L."/>
            <person name="Zidane N."/>
            <person name="Wilson P.J."/>
            <person name="Creno S."/>
            <person name="Kuczek E.S."/>
            <person name="Bommezzadri S."/>
            <person name="Davis J.C."/>
            <person name="McGrath A."/>
            <person name="Johnson M.J."/>
            <person name="Boursaux-Eude C."/>
            <person name="Seemann T."/>
            <person name="Rouy Z."/>
            <person name="Coppel R.L."/>
            <person name="Rood J.I."/>
            <person name="Lajus A."/>
            <person name="Davies J.K."/>
            <person name="Medigue C."/>
            <person name="Adler B."/>
        </authorList>
    </citation>
    <scope>NUCLEOTIDE SEQUENCE [LARGE SCALE GENOMIC DNA]</scope>
    <source>
        <strain evidence="3">Patoc 1 / ATCC 23582 / Paris</strain>
    </source>
</reference>
<dbReference type="InterPro" id="IPR047785">
    <property type="entry name" value="tRNA_MNMC2"/>
</dbReference>
<protein>
    <recommendedName>
        <fullName evidence="1">MnmC-like methyltransferase domain-containing protein</fullName>
    </recommendedName>
</protein>
<dbReference type="InterPro" id="IPR008471">
    <property type="entry name" value="MnmC-like_methylTransf"/>
</dbReference>
<dbReference type="KEGG" id="lbi:LEPBI_I0942"/>
<keyword evidence="3" id="KW-1185">Reference proteome</keyword>
<dbReference type="Pfam" id="PF05430">
    <property type="entry name" value="Methyltransf_30"/>
    <property type="match status" value="1"/>
</dbReference>